<dbReference type="RefSeq" id="WP_132420701.1">
    <property type="nucleotide sequence ID" value="NZ_SMFZ01000001.1"/>
</dbReference>
<evidence type="ECO:0000313" key="7">
    <source>
        <dbReference type="EMBL" id="TCK24294.1"/>
    </source>
</evidence>
<accession>A0A4R1HP44</accession>
<dbReference type="InterPro" id="IPR009075">
    <property type="entry name" value="AcylCo_DH/oxidase_C"/>
</dbReference>
<protein>
    <submittedName>
        <fullName evidence="7">Acyl-CoA dehydrogenase</fullName>
    </submittedName>
</protein>
<dbReference type="InterPro" id="IPR009100">
    <property type="entry name" value="AcylCoA_DH/oxidase_NM_dom_sf"/>
</dbReference>
<keyword evidence="4" id="KW-0274">FAD</keyword>
<dbReference type="InterPro" id="IPR036250">
    <property type="entry name" value="AcylCo_DH-like_C"/>
</dbReference>
<dbReference type="EMBL" id="SMFZ01000001">
    <property type="protein sequence ID" value="TCK24294.1"/>
    <property type="molecule type" value="Genomic_DNA"/>
</dbReference>
<evidence type="ECO:0000256" key="3">
    <source>
        <dbReference type="ARBA" id="ARBA00022630"/>
    </source>
</evidence>
<sequence>MASSDLHELAESIVDDAYDADATGFDDGLWATLEKSGLARLTLPEAAGGSEGSFDDAATLLEVAGAYGARVPLVETDLLGGWLAHAAGLEVPDGPLVGVAATDGASSTGAGAAAGGGAPDSALSGADDGTVSGTLARVPWGRSVAAVVALVGERVVVLDPSVAEITEGTNVAEEPRDTLMYSGATPLASGSAPPGAAQELALRAALGRSLLLAGAARGALARSIGYAGERVQFGRPIGKFQAVQQQLAEAGSEVAAAAAASGAAARTAAENGFAASSTAFAVAAAKARCGEAATAVARIAHQVHGAIGFTREHDLRVVTTRLWAWRDEDGNDAYWNDRVGTAALDAGEYGLWPLVTGSP</sequence>
<evidence type="ECO:0000256" key="2">
    <source>
        <dbReference type="ARBA" id="ARBA00009347"/>
    </source>
</evidence>
<dbReference type="GO" id="GO:0003995">
    <property type="term" value="F:acyl-CoA dehydrogenase activity"/>
    <property type="evidence" value="ECO:0007669"/>
    <property type="project" value="TreeGrafter"/>
</dbReference>
<dbReference type="InterPro" id="IPR037069">
    <property type="entry name" value="AcylCoA_DH/ox_N_sf"/>
</dbReference>
<dbReference type="OrthoDB" id="2450120at2"/>
<dbReference type="Proteomes" id="UP000295560">
    <property type="component" value="Unassembled WGS sequence"/>
</dbReference>
<comment type="similarity">
    <text evidence="2">Belongs to the acyl-CoA dehydrogenase family.</text>
</comment>
<dbReference type="SUPFAM" id="SSF47203">
    <property type="entry name" value="Acyl-CoA dehydrogenase C-terminal domain-like"/>
    <property type="match status" value="1"/>
</dbReference>
<evidence type="ECO:0000256" key="5">
    <source>
        <dbReference type="ARBA" id="ARBA00023002"/>
    </source>
</evidence>
<evidence type="ECO:0000256" key="1">
    <source>
        <dbReference type="ARBA" id="ARBA00001974"/>
    </source>
</evidence>
<organism evidence="7 8">
    <name type="scientific">Pseudonocardia endophytica</name>
    <dbReference type="NCBI Taxonomy" id="401976"/>
    <lineage>
        <taxon>Bacteria</taxon>
        <taxon>Bacillati</taxon>
        <taxon>Actinomycetota</taxon>
        <taxon>Actinomycetes</taxon>
        <taxon>Pseudonocardiales</taxon>
        <taxon>Pseudonocardiaceae</taxon>
        <taxon>Pseudonocardia</taxon>
    </lineage>
</organism>
<dbReference type="PANTHER" id="PTHR43884">
    <property type="entry name" value="ACYL-COA DEHYDROGENASE"/>
    <property type="match status" value="1"/>
</dbReference>
<name>A0A4R1HP44_PSEEN</name>
<evidence type="ECO:0000259" key="6">
    <source>
        <dbReference type="Pfam" id="PF00441"/>
    </source>
</evidence>
<dbReference type="GO" id="GO:0050660">
    <property type="term" value="F:flavin adenine dinucleotide binding"/>
    <property type="evidence" value="ECO:0007669"/>
    <property type="project" value="InterPro"/>
</dbReference>
<keyword evidence="8" id="KW-1185">Reference proteome</keyword>
<evidence type="ECO:0000313" key="8">
    <source>
        <dbReference type="Proteomes" id="UP000295560"/>
    </source>
</evidence>
<dbReference type="AlphaFoldDB" id="A0A4R1HP44"/>
<comment type="caution">
    <text evidence="7">The sequence shown here is derived from an EMBL/GenBank/DDBJ whole genome shotgun (WGS) entry which is preliminary data.</text>
</comment>
<proteinExistence type="inferred from homology"/>
<dbReference type="Gene3D" id="1.20.140.10">
    <property type="entry name" value="Butyryl-CoA Dehydrogenase, subunit A, domain 3"/>
    <property type="match status" value="1"/>
</dbReference>
<dbReference type="PANTHER" id="PTHR43884:SF20">
    <property type="entry name" value="ACYL-COA DEHYDROGENASE FADE28"/>
    <property type="match status" value="1"/>
</dbReference>
<keyword evidence="5" id="KW-0560">Oxidoreductase</keyword>
<dbReference type="Pfam" id="PF00441">
    <property type="entry name" value="Acyl-CoA_dh_1"/>
    <property type="match status" value="1"/>
</dbReference>
<comment type="cofactor">
    <cofactor evidence="1">
        <name>FAD</name>
        <dbReference type="ChEBI" id="CHEBI:57692"/>
    </cofactor>
</comment>
<reference evidence="7 8" key="1">
    <citation type="submission" date="2019-03" db="EMBL/GenBank/DDBJ databases">
        <title>Sequencing the genomes of 1000 actinobacteria strains.</title>
        <authorList>
            <person name="Klenk H.-P."/>
        </authorList>
    </citation>
    <scope>NUCLEOTIDE SEQUENCE [LARGE SCALE GENOMIC DNA]</scope>
    <source>
        <strain evidence="7 8">DSM 44969</strain>
    </source>
</reference>
<dbReference type="SUPFAM" id="SSF56645">
    <property type="entry name" value="Acyl-CoA dehydrogenase NM domain-like"/>
    <property type="match status" value="1"/>
</dbReference>
<feature type="domain" description="Acyl-CoA dehydrogenase/oxidase C-terminal" evidence="6">
    <location>
        <begin position="210"/>
        <end position="316"/>
    </location>
</feature>
<keyword evidence="3" id="KW-0285">Flavoprotein</keyword>
<evidence type="ECO:0000256" key="4">
    <source>
        <dbReference type="ARBA" id="ARBA00022827"/>
    </source>
</evidence>
<gene>
    <name evidence="7" type="ORF">EV378_0066</name>
</gene>
<dbReference type="Gene3D" id="1.10.540.10">
    <property type="entry name" value="Acyl-CoA dehydrogenase/oxidase, N-terminal domain"/>
    <property type="match status" value="1"/>
</dbReference>